<dbReference type="RefSeq" id="WP_339959749.1">
    <property type="nucleotide sequence ID" value="NZ_JAWMWH010000001.1"/>
</dbReference>
<dbReference type="PANTHER" id="PTHR43132">
    <property type="entry name" value="ARSENICAL RESISTANCE OPERON REPRESSOR ARSR-RELATED"/>
    <property type="match status" value="1"/>
</dbReference>
<organism evidence="5 6">
    <name type="scientific">Nicoliella lavandulae</name>
    <dbReference type="NCBI Taxonomy" id="3082954"/>
    <lineage>
        <taxon>Bacteria</taxon>
        <taxon>Bacillati</taxon>
        <taxon>Bacillota</taxon>
        <taxon>Bacilli</taxon>
        <taxon>Lactobacillales</taxon>
        <taxon>Lactobacillaceae</taxon>
        <taxon>Nicoliella</taxon>
    </lineage>
</organism>
<evidence type="ECO:0000313" key="5">
    <source>
        <dbReference type="EMBL" id="MEJ6399916.1"/>
    </source>
</evidence>
<feature type="domain" description="HTH arsR-type" evidence="4">
    <location>
        <begin position="7"/>
        <end position="101"/>
    </location>
</feature>
<gene>
    <name evidence="5" type="ORF">R4146_01805</name>
</gene>
<evidence type="ECO:0000313" key="6">
    <source>
        <dbReference type="Proteomes" id="UP001370590"/>
    </source>
</evidence>
<dbReference type="CDD" id="cd00090">
    <property type="entry name" value="HTH_ARSR"/>
    <property type="match status" value="1"/>
</dbReference>
<dbReference type="Proteomes" id="UP001370590">
    <property type="component" value="Unassembled WGS sequence"/>
</dbReference>
<dbReference type="EMBL" id="JAWMWH010000001">
    <property type="protein sequence ID" value="MEJ6399916.1"/>
    <property type="molecule type" value="Genomic_DNA"/>
</dbReference>
<keyword evidence="6" id="KW-1185">Reference proteome</keyword>
<comment type="caution">
    <text evidence="5">The sequence shown here is derived from an EMBL/GenBank/DDBJ whole genome shotgun (WGS) entry which is preliminary data.</text>
</comment>
<dbReference type="SUPFAM" id="SSF46785">
    <property type="entry name" value="Winged helix' DNA-binding domain"/>
    <property type="match status" value="1"/>
</dbReference>
<keyword evidence="3" id="KW-0804">Transcription</keyword>
<dbReference type="InterPro" id="IPR001845">
    <property type="entry name" value="HTH_ArsR_DNA-bd_dom"/>
</dbReference>
<accession>A0ABU8SJ30</accession>
<dbReference type="InterPro" id="IPR036388">
    <property type="entry name" value="WH-like_DNA-bd_sf"/>
</dbReference>
<dbReference type="InterPro" id="IPR051011">
    <property type="entry name" value="Metal_resp_trans_reg"/>
</dbReference>
<dbReference type="PANTHER" id="PTHR43132:SF6">
    <property type="entry name" value="HTH-TYPE TRANSCRIPTIONAL REPRESSOR CZRA"/>
    <property type="match status" value="1"/>
</dbReference>
<keyword evidence="2" id="KW-0238">DNA-binding</keyword>
<evidence type="ECO:0000256" key="1">
    <source>
        <dbReference type="ARBA" id="ARBA00023015"/>
    </source>
</evidence>
<dbReference type="SMART" id="SM00418">
    <property type="entry name" value="HTH_ARSR"/>
    <property type="match status" value="1"/>
</dbReference>
<sequence>MTAKFNIDDQHLLEIQDIFKILSNINRIKILSVLKNEAQTVNELVDKIGLEQSAVSHQLRILRDFQLVSVKQVGKSKQYRVDDPHIFDIINEALEHSDHVIRGVGHGK</sequence>
<evidence type="ECO:0000256" key="3">
    <source>
        <dbReference type="ARBA" id="ARBA00023163"/>
    </source>
</evidence>
<dbReference type="PRINTS" id="PR00778">
    <property type="entry name" value="HTHARSR"/>
</dbReference>
<evidence type="ECO:0000256" key="2">
    <source>
        <dbReference type="ARBA" id="ARBA00023125"/>
    </source>
</evidence>
<dbReference type="Pfam" id="PF01022">
    <property type="entry name" value="HTH_5"/>
    <property type="match status" value="1"/>
</dbReference>
<reference evidence="5 6" key="1">
    <citation type="submission" date="2023-10" db="EMBL/GenBank/DDBJ databases">
        <title>Nicoliella lavandulae sp. nov. isolated from Lavandula angustifolia flowers.</title>
        <authorList>
            <person name="Alcantara C."/>
            <person name="Zuniga M."/>
            <person name="Landete J.M."/>
            <person name="Monedero V."/>
        </authorList>
    </citation>
    <scope>NUCLEOTIDE SEQUENCE [LARGE SCALE GENOMIC DNA]</scope>
    <source>
        <strain evidence="5 6">Es01</strain>
    </source>
</reference>
<keyword evidence="1" id="KW-0805">Transcription regulation</keyword>
<dbReference type="PROSITE" id="PS50987">
    <property type="entry name" value="HTH_ARSR_2"/>
    <property type="match status" value="1"/>
</dbReference>
<name>A0ABU8SJ30_9LACO</name>
<evidence type="ECO:0000259" key="4">
    <source>
        <dbReference type="PROSITE" id="PS50987"/>
    </source>
</evidence>
<protein>
    <submittedName>
        <fullName evidence="5">Metalloregulator ArsR/SmtB family transcription factor</fullName>
    </submittedName>
</protein>
<dbReference type="Gene3D" id="1.10.10.10">
    <property type="entry name" value="Winged helix-like DNA-binding domain superfamily/Winged helix DNA-binding domain"/>
    <property type="match status" value="1"/>
</dbReference>
<proteinExistence type="predicted"/>
<dbReference type="NCBIfam" id="NF033788">
    <property type="entry name" value="HTH_metalloreg"/>
    <property type="match status" value="1"/>
</dbReference>
<dbReference type="InterPro" id="IPR036390">
    <property type="entry name" value="WH_DNA-bd_sf"/>
</dbReference>
<dbReference type="InterPro" id="IPR011991">
    <property type="entry name" value="ArsR-like_HTH"/>
</dbReference>